<feature type="modified residue" description="N6-lipoyllysine" evidence="3 4">
    <location>
        <position position="65"/>
    </location>
</feature>
<evidence type="ECO:0000313" key="6">
    <source>
        <dbReference type="EMBL" id="NOU95727.1"/>
    </source>
</evidence>
<sequence>MSEIKDLLQYSKEHEWVEVIGDRTIRIGISDFAQHQLGDIVFLELPEIGAKVNAADSLGSIESVKTVSDLYSPVKGTVVKVNSTLLDQPELVNEEPYEGGWMVEIEVEQSTEEALSDLLNAEQYREYTEDQE</sequence>
<evidence type="ECO:0000256" key="2">
    <source>
        <dbReference type="ARBA" id="ARBA00022823"/>
    </source>
</evidence>
<dbReference type="HAMAP" id="MF_00272">
    <property type="entry name" value="GcvH"/>
    <property type="match status" value="1"/>
</dbReference>
<dbReference type="InterPro" id="IPR011053">
    <property type="entry name" value="Single_hybrid_motif"/>
</dbReference>
<dbReference type="Pfam" id="PF01597">
    <property type="entry name" value="GCV_H"/>
    <property type="match status" value="1"/>
</dbReference>
<accession>A0A972GS45</accession>
<dbReference type="InterPro" id="IPR017453">
    <property type="entry name" value="GCV_H_sub"/>
</dbReference>
<dbReference type="NCBIfam" id="NF002270">
    <property type="entry name" value="PRK01202.1"/>
    <property type="match status" value="1"/>
</dbReference>
<gene>
    <name evidence="3 6" type="primary">gcvH</name>
    <name evidence="6" type="ORF">GC093_21225</name>
</gene>
<comment type="function">
    <text evidence="3">Is also involved in protein lipoylation via its role as an octanoyl/lipoyl carrier protein intermediate.</text>
</comment>
<evidence type="ECO:0000256" key="3">
    <source>
        <dbReference type="HAMAP-Rule" id="MF_00272"/>
    </source>
</evidence>
<protein>
    <recommendedName>
        <fullName evidence="3">Glycine cleavage system H protein</fullName>
    </recommendedName>
    <alternativeName>
        <fullName evidence="3">Octanoyl/lipoyl carrier protein</fullName>
    </alternativeName>
</protein>
<dbReference type="GO" id="GO:0019464">
    <property type="term" value="P:glycine decarboxylation via glycine cleavage system"/>
    <property type="evidence" value="ECO:0007669"/>
    <property type="project" value="UniProtKB-UniRule"/>
</dbReference>
<dbReference type="Proteomes" id="UP000641588">
    <property type="component" value="Unassembled WGS sequence"/>
</dbReference>
<dbReference type="AlphaFoldDB" id="A0A972GS45"/>
<dbReference type="SUPFAM" id="SSF51230">
    <property type="entry name" value="Single hybrid motif"/>
    <property type="match status" value="1"/>
</dbReference>
<comment type="function">
    <text evidence="3">The glycine cleavage system catalyzes the degradation of glycine. The H protein shuttles the methylamine group of glycine from the P protein to the T protein.</text>
</comment>
<dbReference type="InterPro" id="IPR000089">
    <property type="entry name" value="Biotin_lipoyl"/>
</dbReference>
<evidence type="ECO:0000259" key="5">
    <source>
        <dbReference type="PROSITE" id="PS50968"/>
    </source>
</evidence>
<dbReference type="PANTHER" id="PTHR11715:SF3">
    <property type="entry name" value="GLYCINE CLEAVAGE SYSTEM H PROTEIN-RELATED"/>
    <property type="match status" value="1"/>
</dbReference>
<dbReference type="RefSeq" id="WP_171653949.1">
    <property type="nucleotide sequence ID" value="NZ_WHOD01000079.1"/>
</dbReference>
<name>A0A972GS45_9BACL</name>
<evidence type="ECO:0000256" key="1">
    <source>
        <dbReference type="ARBA" id="ARBA00009249"/>
    </source>
</evidence>
<comment type="cofactor">
    <cofactor evidence="3">
        <name>(R)-lipoate</name>
        <dbReference type="ChEBI" id="CHEBI:83088"/>
    </cofactor>
    <text evidence="3">Binds 1 lipoyl cofactor covalently.</text>
</comment>
<feature type="domain" description="Lipoyl-binding" evidence="5">
    <location>
        <begin position="24"/>
        <end position="106"/>
    </location>
</feature>
<proteinExistence type="inferred from homology"/>
<keyword evidence="7" id="KW-1185">Reference proteome</keyword>
<keyword evidence="2 3" id="KW-0450">Lipoyl</keyword>
<dbReference type="EMBL" id="WHOD01000079">
    <property type="protein sequence ID" value="NOU95727.1"/>
    <property type="molecule type" value="Genomic_DNA"/>
</dbReference>
<dbReference type="InterPro" id="IPR003016">
    <property type="entry name" value="2-oxoA_DH_lipoyl-BS"/>
</dbReference>
<dbReference type="PROSITE" id="PS50968">
    <property type="entry name" value="BIOTINYL_LIPOYL"/>
    <property type="match status" value="1"/>
</dbReference>
<dbReference type="PROSITE" id="PS00189">
    <property type="entry name" value="LIPOYL"/>
    <property type="match status" value="1"/>
</dbReference>
<comment type="similarity">
    <text evidence="1 3">Belongs to the GcvH family.</text>
</comment>
<comment type="caution">
    <text evidence="6">The sequence shown here is derived from an EMBL/GenBank/DDBJ whole genome shotgun (WGS) entry which is preliminary data.</text>
</comment>
<dbReference type="PANTHER" id="PTHR11715">
    <property type="entry name" value="GLYCINE CLEAVAGE SYSTEM H PROTEIN"/>
    <property type="match status" value="1"/>
</dbReference>
<dbReference type="InterPro" id="IPR002930">
    <property type="entry name" value="GCV_H"/>
</dbReference>
<dbReference type="GO" id="GO:0005960">
    <property type="term" value="C:glycine cleavage complex"/>
    <property type="evidence" value="ECO:0007669"/>
    <property type="project" value="InterPro"/>
</dbReference>
<comment type="subunit">
    <text evidence="3">The glycine cleavage system is composed of four proteins: P, T, L and H.</text>
</comment>
<organism evidence="6 7">
    <name type="scientific">Paenibacillus foliorum</name>
    <dbReference type="NCBI Taxonomy" id="2654974"/>
    <lineage>
        <taxon>Bacteria</taxon>
        <taxon>Bacillati</taxon>
        <taxon>Bacillota</taxon>
        <taxon>Bacilli</taxon>
        <taxon>Bacillales</taxon>
        <taxon>Paenibacillaceae</taxon>
        <taxon>Paenibacillus</taxon>
    </lineage>
</organism>
<dbReference type="CDD" id="cd06848">
    <property type="entry name" value="GCS_H"/>
    <property type="match status" value="1"/>
</dbReference>
<dbReference type="NCBIfam" id="TIGR00527">
    <property type="entry name" value="gcvH"/>
    <property type="match status" value="1"/>
</dbReference>
<dbReference type="GO" id="GO:0005829">
    <property type="term" value="C:cytosol"/>
    <property type="evidence" value="ECO:0007669"/>
    <property type="project" value="TreeGrafter"/>
</dbReference>
<dbReference type="Gene3D" id="2.40.50.100">
    <property type="match status" value="1"/>
</dbReference>
<dbReference type="GO" id="GO:0009249">
    <property type="term" value="P:protein lipoylation"/>
    <property type="evidence" value="ECO:0007669"/>
    <property type="project" value="UniProtKB-UniRule"/>
</dbReference>
<evidence type="ECO:0000313" key="7">
    <source>
        <dbReference type="Proteomes" id="UP000641588"/>
    </source>
</evidence>
<reference evidence="6" key="1">
    <citation type="submission" date="2019-10" db="EMBL/GenBank/DDBJ databases">
        <title>Description of Paenibacillus glebae sp. nov.</title>
        <authorList>
            <person name="Carlier A."/>
            <person name="Qi S."/>
        </authorList>
    </citation>
    <scope>NUCLEOTIDE SEQUENCE</scope>
    <source>
        <strain evidence="6">LMG 31456</strain>
    </source>
</reference>
<evidence type="ECO:0000256" key="4">
    <source>
        <dbReference type="PIRSR" id="PIRSR617453-50"/>
    </source>
</evidence>
<dbReference type="InterPro" id="IPR033753">
    <property type="entry name" value="GCV_H/Fam206"/>
</dbReference>